<keyword evidence="4" id="KW-0456">Lyase</keyword>
<feature type="compositionally biased region" description="Pro residues" evidence="5">
    <location>
        <begin position="60"/>
        <end position="69"/>
    </location>
</feature>
<dbReference type="GO" id="GO:0030976">
    <property type="term" value="F:thiamine pyrophosphate binding"/>
    <property type="evidence" value="ECO:0007669"/>
    <property type="project" value="InterPro"/>
</dbReference>
<evidence type="ECO:0000256" key="3">
    <source>
        <dbReference type="ARBA" id="ARBA00022842"/>
    </source>
</evidence>
<dbReference type="SUPFAM" id="SSF52518">
    <property type="entry name" value="Thiamin diphosphate-binding fold (THDP-binding)"/>
    <property type="match status" value="1"/>
</dbReference>
<keyword evidence="7" id="KW-1185">Reference proteome</keyword>
<name>A0A804NEE4_MAIZE</name>
<evidence type="ECO:0000256" key="4">
    <source>
        <dbReference type="ARBA" id="ARBA00023239"/>
    </source>
</evidence>
<evidence type="ECO:0000313" key="7">
    <source>
        <dbReference type="Proteomes" id="UP000007305"/>
    </source>
</evidence>
<evidence type="ECO:0000256" key="1">
    <source>
        <dbReference type="ARBA" id="ARBA00001964"/>
    </source>
</evidence>
<proteinExistence type="predicted"/>
<dbReference type="InterPro" id="IPR045025">
    <property type="entry name" value="HACL1-like"/>
</dbReference>
<feature type="region of interest" description="Disordered" evidence="5">
    <location>
        <begin position="1"/>
        <end position="81"/>
    </location>
</feature>
<comment type="cofactor">
    <cofactor evidence="1">
        <name>thiamine diphosphate</name>
        <dbReference type="ChEBI" id="CHEBI:58937"/>
    </cofactor>
</comment>
<dbReference type="EnsemblPlants" id="Zm00001eb155110_T001">
    <property type="protein sequence ID" value="Zm00001eb155110_P001"/>
    <property type="gene ID" value="Zm00001eb155110"/>
</dbReference>
<feature type="compositionally biased region" description="Low complexity" evidence="5">
    <location>
        <begin position="71"/>
        <end position="81"/>
    </location>
</feature>
<dbReference type="AlphaFoldDB" id="A0A804NEE4"/>
<organism evidence="6 7">
    <name type="scientific">Zea mays</name>
    <name type="common">Maize</name>
    <dbReference type="NCBI Taxonomy" id="4577"/>
    <lineage>
        <taxon>Eukaryota</taxon>
        <taxon>Viridiplantae</taxon>
        <taxon>Streptophyta</taxon>
        <taxon>Embryophyta</taxon>
        <taxon>Tracheophyta</taxon>
        <taxon>Spermatophyta</taxon>
        <taxon>Magnoliopsida</taxon>
        <taxon>Liliopsida</taxon>
        <taxon>Poales</taxon>
        <taxon>Poaceae</taxon>
        <taxon>PACMAD clade</taxon>
        <taxon>Panicoideae</taxon>
        <taxon>Andropogonodae</taxon>
        <taxon>Andropogoneae</taxon>
        <taxon>Tripsacinae</taxon>
        <taxon>Zea</taxon>
    </lineage>
</organism>
<dbReference type="Proteomes" id="UP000007305">
    <property type="component" value="Chromosome 3"/>
</dbReference>
<feature type="compositionally biased region" description="Pro residues" evidence="5">
    <location>
        <begin position="34"/>
        <end position="44"/>
    </location>
</feature>
<sequence length="192" mass="20181">MDGGRPPPHRAPARNFGPSARLPPARESRLRASPSPPGIPPAPGTPARHDSRPRARRHLPPTPDTPPPLSRRVVTPAPARTATWPACTKMELWPRDGPMGSPSDASATTVTPSTCVVMPEIGSGGLAPTTAATKPFAKLAVKATTIADIPHLVFQALAAAMSGRPGRCYLDIPSDVLHQTLPEGPNPRPRLS</sequence>
<accession>A0A804NEE4</accession>
<keyword evidence="3" id="KW-0460">Magnesium</keyword>
<reference evidence="6" key="2">
    <citation type="submission" date="2019-07" db="EMBL/GenBank/DDBJ databases">
        <authorList>
            <person name="Seetharam A."/>
            <person name="Woodhouse M."/>
            <person name="Cannon E."/>
        </authorList>
    </citation>
    <scope>NUCLEOTIDE SEQUENCE [LARGE SCALE GENOMIC DNA]</scope>
    <source>
        <strain evidence="6">cv. B73</strain>
    </source>
</reference>
<protein>
    <submittedName>
        <fullName evidence="6">Uncharacterized protein</fullName>
    </submittedName>
</protein>
<evidence type="ECO:0000256" key="2">
    <source>
        <dbReference type="ARBA" id="ARBA00022723"/>
    </source>
</evidence>
<evidence type="ECO:0000256" key="5">
    <source>
        <dbReference type="SAM" id="MobiDB-lite"/>
    </source>
</evidence>
<dbReference type="InParanoid" id="A0A804NEE4"/>
<dbReference type="InterPro" id="IPR029061">
    <property type="entry name" value="THDP-binding"/>
</dbReference>
<dbReference type="PANTHER" id="PTHR43710:SF2">
    <property type="entry name" value="2-HYDROXYACYL-COA LYASE 1"/>
    <property type="match status" value="1"/>
</dbReference>
<dbReference type="PANTHER" id="PTHR43710">
    <property type="entry name" value="2-HYDROXYACYL-COA LYASE"/>
    <property type="match status" value="1"/>
</dbReference>
<reference evidence="6" key="3">
    <citation type="submission" date="2021-05" db="UniProtKB">
        <authorList>
            <consortium name="EnsemblPlants"/>
        </authorList>
    </citation>
    <scope>IDENTIFICATION</scope>
    <source>
        <strain evidence="6">cv. B73</strain>
    </source>
</reference>
<reference evidence="7" key="1">
    <citation type="submission" date="2015-12" db="EMBL/GenBank/DDBJ databases">
        <title>Update maize B73 reference genome by single molecule sequencing technologies.</title>
        <authorList>
            <consortium name="Maize Genome Sequencing Project"/>
            <person name="Ware D."/>
        </authorList>
    </citation>
    <scope>NUCLEOTIDE SEQUENCE [LARGE SCALE GENOMIC DNA]</scope>
    <source>
        <strain evidence="7">cv. B73</strain>
    </source>
</reference>
<dbReference type="Gene3D" id="3.40.50.970">
    <property type="match status" value="1"/>
</dbReference>
<dbReference type="Gramene" id="Zm00001eb155110_T001">
    <property type="protein sequence ID" value="Zm00001eb155110_P001"/>
    <property type="gene ID" value="Zm00001eb155110"/>
</dbReference>
<dbReference type="GO" id="GO:0046872">
    <property type="term" value="F:metal ion binding"/>
    <property type="evidence" value="ECO:0007669"/>
    <property type="project" value="UniProtKB-KW"/>
</dbReference>
<keyword evidence="2" id="KW-0479">Metal-binding</keyword>
<dbReference type="GO" id="GO:0016829">
    <property type="term" value="F:lyase activity"/>
    <property type="evidence" value="ECO:0007669"/>
    <property type="project" value="UniProtKB-KW"/>
</dbReference>
<evidence type="ECO:0000313" key="6">
    <source>
        <dbReference type="EnsemblPlants" id="Zm00001eb155110_P001"/>
    </source>
</evidence>